<dbReference type="AlphaFoldDB" id="A0A136LY39"/>
<organism evidence="2 3">
    <name type="scientific">candidate division WS6 bacterium OLB20</name>
    <dbReference type="NCBI Taxonomy" id="1617426"/>
    <lineage>
        <taxon>Bacteria</taxon>
        <taxon>Candidatus Dojkabacteria</taxon>
    </lineage>
</organism>
<comment type="caution">
    <text evidence="2">The sequence shown here is derived from an EMBL/GenBank/DDBJ whole genome shotgun (WGS) entry which is preliminary data.</text>
</comment>
<reference evidence="2 3" key="1">
    <citation type="submission" date="2015-02" db="EMBL/GenBank/DDBJ databases">
        <title>Improved understanding of the partial-nitritation anammox process through 23 genomes representing the majority of the microbial community.</title>
        <authorList>
            <person name="Speth D.R."/>
            <person name="In T Zandt M."/>
            <person name="Guerrero Cruz S."/>
            <person name="Jetten M.S."/>
            <person name="Dutilh B.E."/>
        </authorList>
    </citation>
    <scope>NUCLEOTIDE SEQUENCE [LARGE SCALE GENOMIC DNA]</scope>
    <source>
        <strain evidence="2">OLB20</strain>
    </source>
</reference>
<name>A0A136LY39_9BACT</name>
<evidence type="ECO:0000313" key="2">
    <source>
        <dbReference type="EMBL" id="KXK26578.1"/>
    </source>
</evidence>
<dbReference type="STRING" id="1617426.TR69_WS6001000584"/>
<feature type="transmembrane region" description="Helical" evidence="1">
    <location>
        <begin position="7"/>
        <end position="26"/>
    </location>
</feature>
<keyword evidence="1" id="KW-1133">Transmembrane helix</keyword>
<sequence>MKLQTGTVLFVVALLFFIGAVLFYAVRSSGSEPIVTETAVSAAGFLFAPEEMYSPQGGFQGPAGTLAVSQEVLSGTITQAVFSSNKFARFSEDYASNAFLTLTVRGPEGDETSLTLEDPGETLFRVCTDEASCPGFADYFGGLADAEFRYGLAGEILLGDEVVIFHSVFVGSEQDAAAISSDYDIYVTRYEP</sequence>
<protein>
    <submittedName>
        <fullName evidence="2">Uncharacterized protein</fullName>
    </submittedName>
</protein>
<dbReference type="Proteomes" id="UP000070457">
    <property type="component" value="Unassembled WGS sequence"/>
</dbReference>
<keyword evidence="1" id="KW-0812">Transmembrane</keyword>
<proteinExistence type="predicted"/>
<evidence type="ECO:0000256" key="1">
    <source>
        <dbReference type="SAM" id="Phobius"/>
    </source>
</evidence>
<keyword evidence="1" id="KW-0472">Membrane</keyword>
<dbReference type="EMBL" id="JYNZ01000003">
    <property type="protein sequence ID" value="KXK26578.1"/>
    <property type="molecule type" value="Genomic_DNA"/>
</dbReference>
<evidence type="ECO:0000313" key="3">
    <source>
        <dbReference type="Proteomes" id="UP000070457"/>
    </source>
</evidence>
<accession>A0A136LY39</accession>
<gene>
    <name evidence="2" type="ORF">TR69_WS6001000584</name>
</gene>